<organism evidence="1 2">
    <name type="scientific">Streblomastix strix</name>
    <dbReference type="NCBI Taxonomy" id="222440"/>
    <lineage>
        <taxon>Eukaryota</taxon>
        <taxon>Metamonada</taxon>
        <taxon>Preaxostyla</taxon>
        <taxon>Oxymonadida</taxon>
        <taxon>Streblomastigidae</taxon>
        <taxon>Streblomastix</taxon>
    </lineage>
</organism>
<evidence type="ECO:0000313" key="1">
    <source>
        <dbReference type="EMBL" id="KAA6366731.1"/>
    </source>
</evidence>
<proteinExistence type="predicted"/>
<dbReference type="AlphaFoldDB" id="A0A5J4UA09"/>
<comment type="caution">
    <text evidence="1">The sequence shown here is derived from an EMBL/GenBank/DDBJ whole genome shotgun (WGS) entry which is preliminary data.</text>
</comment>
<dbReference type="EMBL" id="SNRW01019056">
    <property type="protein sequence ID" value="KAA6366731.1"/>
    <property type="molecule type" value="Genomic_DNA"/>
</dbReference>
<evidence type="ECO:0000313" key="2">
    <source>
        <dbReference type="Proteomes" id="UP000324800"/>
    </source>
</evidence>
<name>A0A5J4UA09_9EUKA</name>
<gene>
    <name evidence="1" type="ORF">EZS28_037742</name>
</gene>
<dbReference type="Proteomes" id="UP000324800">
    <property type="component" value="Unassembled WGS sequence"/>
</dbReference>
<protein>
    <submittedName>
        <fullName evidence="1">Uncharacterized protein</fullName>
    </submittedName>
</protein>
<reference evidence="1 2" key="1">
    <citation type="submission" date="2019-03" db="EMBL/GenBank/DDBJ databases">
        <title>Single cell metagenomics reveals metabolic interactions within the superorganism composed of flagellate Streblomastix strix and complex community of Bacteroidetes bacteria on its surface.</title>
        <authorList>
            <person name="Treitli S.C."/>
            <person name="Kolisko M."/>
            <person name="Husnik F."/>
            <person name="Keeling P."/>
            <person name="Hampl V."/>
        </authorList>
    </citation>
    <scope>NUCLEOTIDE SEQUENCE [LARGE SCALE GENOMIC DNA]</scope>
    <source>
        <strain evidence="1">ST1C</strain>
    </source>
</reference>
<sequence>MATPQIGFLYVNRPYWSHNGISIKRIQSQSDSENEHCTKCHMVVGYQPMIKLELNMSRTAKKSLQNYNPSSRIRQYHLLVLESIVFATYTISRGGIVDSSCIPNTKQPEDITQCEDKSVPLVYLKQSEIGRFYESDSAAVKQLLLRFGVVQIQEKLIIRWENSNWIYADRGTDKYLFLTLAIDSKTTKFEGRVIVAESDELIDCLIRPNDPFCINEKEDQTWIIKAAFCLIAGALILPALNLQLWERKHGLRSTRLCKSVPVQTLLEQYTIQELHRSDAYSFVHQDIQMELNGGYVFAFLEDSVCMLSGCRCRTKGQQHSTVQY</sequence>
<accession>A0A5J4UA09</accession>